<organism evidence="3 4">
    <name type="scientific">Xylanibacillus composti</name>
    <dbReference type="NCBI Taxonomy" id="1572762"/>
    <lineage>
        <taxon>Bacteria</taxon>
        <taxon>Bacillati</taxon>
        <taxon>Bacillota</taxon>
        <taxon>Bacilli</taxon>
        <taxon>Bacillales</taxon>
        <taxon>Paenibacillaceae</taxon>
        <taxon>Xylanibacillus</taxon>
    </lineage>
</organism>
<proteinExistence type="inferred from homology"/>
<comment type="caution">
    <text evidence="3">The sequence shown here is derived from an EMBL/GenBank/DDBJ whole genome shotgun (WGS) entry which is preliminary data.</text>
</comment>
<gene>
    <name evidence="3" type="ORF">XYCOK13_33770</name>
</gene>
<dbReference type="Gene3D" id="3.40.50.720">
    <property type="entry name" value="NAD(P)-binding Rossmann-like Domain"/>
    <property type="match status" value="1"/>
</dbReference>
<evidence type="ECO:0000313" key="3">
    <source>
        <dbReference type="EMBL" id="GIQ70553.1"/>
    </source>
</evidence>
<dbReference type="GO" id="GO:0016491">
    <property type="term" value="F:oxidoreductase activity"/>
    <property type="evidence" value="ECO:0007669"/>
    <property type="project" value="UniProtKB-KW"/>
</dbReference>
<dbReference type="InterPro" id="IPR002347">
    <property type="entry name" value="SDR_fam"/>
</dbReference>
<keyword evidence="4" id="KW-1185">Reference proteome</keyword>
<protein>
    <submittedName>
        <fullName evidence="3">Short-chain dehydrogenase</fullName>
    </submittedName>
</protein>
<dbReference type="PRINTS" id="PR00080">
    <property type="entry name" value="SDRFAMILY"/>
</dbReference>
<accession>A0A8J4H802</accession>
<dbReference type="Pfam" id="PF13561">
    <property type="entry name" value="adh_short_C2"/>
    <property type="match status" value="1"/>
</dbReference>
<dbReference type="CDD" id="cd05233">
    <property type="entry name" value="SDR_c"/>
    <property type="match status" value="1"/>
</dbReference>
<dbReference type="SUPFAM" id="SSF51735">
    <property type="entry name" value="NAD(P)-binding Rossmann-fold domains"/>
    <property type="match status" value="1"/>
</dbReference>
<reference evidence="3" key="1">
    <citation type="submission" date="2021-04" db="EMBL/GenBank/DDBJ databases">
        <title>Draft genome sequence of Xylanibacillus composti strain K13.</title>
        <authorList>
            <person name="Uke A."/>
            <person name="Chhe C."/>
            <person name="Baramee S."/>
            <person name="Kosugi A."/>
        </authorList>
    </citation>
    <scope>NUCLEOTIDE SEQUENCE</scope>
    <source>
        <strain evidence="3">K13</strain>
    </source>
</reference>
<dbReference type="Proteomes" id="UP000677918">
    <property type="component" value="Unassembled WGS sequence"/>
</dbReference>
<evidence type="ECO:0000256" key="2">
    <source>
        <dbReference type="ARBA" id="ARBA00023002"/>
    </source>
</evidence>
<name>A0A8J4H802_9BACL</name>
<dbReference type="AlphaFoldDB" id="A0A8J4H802"/>
<dbReference type="NCBIfam" id="NF005559">
    <property type="entry name" value="PRK07231.1"/>
    <property type="match status" value="1"/>
</dbReference>
<dbReference type="PRINTS" id="PR00081">
    <property type="entry name" value="GDHRDH"/>
</dbReference>
<dbReference type="PANTHER" id="PTHR24321:SF8">
    <property type="entry name" value="ESTRADIOL 17-BETA-DEHYDROGENASE 8-RELATED"/>
    <property type="match status" value="1"/>
</dbReference>
<dbReference type="EMBL" id="BOVK01000051">
    <property type="protein sequence ID" value="GIQ70553.1"/>
    <property type="molecule type" value="Genomic_DNA"/>
</dbReference>
<dbReference type="InterPro" id="IPR036291">
    <property type="entry name" value="NAD(P)-bd_dom_sf"/>
</dbReference>
<dbReference type="InterPro" id="IPR020904">
    <property type="entry name" value="Sc_DH/Rdtase_CS"/>
</dbReference>
<dbReference type="PROSITE" id="PS00061">
    <property type="entry name" value="ADH_SHORT"/>
    <property type="match status" value="1"/>
</dbReference>
<dbReference type="GO" id="GO:0008206">
    <property type="term" value="P:bile acid metabolic process"/>
    <property type="evidence" value="ECO:0007669"/>
    <property type="project" value="UniProtKB-ARBA"/>
</dbReference>
<dbReference type="RefSeq" id="WP_213413373.1">
    <property type="nucleotide sequence ID" value="NZ_BOVK01000051.1"/>
</dbReference>
<dbReference type="FunFam" id="3.40.50.720:FF:000084">
    <property type="entry name" value="Short-chain dehydrogenase reductase"/>
    <property type="match status" value="1"/>
</dbReference>
<comment type="similarity">
    <text evidence="1">Belongs to the short-chain dehydrogenases/reductases (SDR) family.</text>
</comment>
<dbReference type="PANTHER" id="PTHR24321">
    <property type="entry name" value="DEHYDROGENASES, SHORT CHAIN"/>
    <property type="match status" value="1"/>
</dbReference>
<evidence type="ECO:0000256" key="1">
    <source>
        <dbReference type="ARBA" id="ARBA00006484"/>
    </source>
</evidence>
<keyword evidence="2" id="KW-0560">Oxidoreductase</keyword>
<sequence length="261" mass="28660">MTLLDQRVAIVTGAASGIGKATSLLFAEQGAIVGLVDIHETKGQQTLEQIQKAGGRAFFMQTDVSNPDLVRSAVEQTYAKYGRIDILVNNAGIGMQKLLHTVSEEEWERLHHTNLRSVFLFSKYCIPYMMDAGKGAIVNVSSVQAEATQKHFSVYASTKGGINALTRGMAIDYARNNIRVNAVMPGCIYTDDLHRSIENHENPEALKQFIETMQPMYRAGQPEEVAQLILFLSSDMASFITGSCHTVDGGYLAQIIEEKGI</sequence>
<evidence type="ECO:0000313" key="4">
    <source>
        <dbReference type="Proteomes" id="UP000677918"/>
    </source>
</evidence>